<sequence length="124" mass="14333">MKTKKYEELRLHYKIWFTDDNDKGILGDGKYKILKAIDESGSLMSACENLGITYRRTWNDLKSIEKQLGFPLLEKTRGGADGGSTILTPEGKKLIRAFDDFHEKMDEIMQYHFALLKQQLLSDE</sequence>
<comment type="caution">
    <text evidence="2">The sequence shown here is derived from an EMBL/GenBank/DDBJ whole genome shotgun (WGS) entry which is preliminary data.</text>
</comment>
<dbReference type="PANTHER" id="PTHR30432">
    <property type="entry name" value="TRANSCRIPTIONAL REGULATOR MODE"/>
    <property type="match status" value="1"/>
</dbReference>
<evidence type="ECO:0000313" key="2">
    <source>
        <dbReference type="EMBL" id="MPL81759.1"/>
    </source>
</evidence>
<dbReference type="PANTHER" id="PTHR30432:SF1">
    <property type="entry name" value="DNA-BINDING TRANSCRIPTIONAL DUAL REGULATOR MODE"/>
    <property type="match status" value="1"/>
</dbReference>
<name>A0A644URU7_9ZZZZ</name>
<accession>A0A644URU7</accession>
<protein>
    <recommendedName>
        <fullName evidence="1">HTH lysR-type domain-containing protein</fullName>
    </recommendedName>
</protein>
<gene>
    <name evidence="2" type="ORF">SDC9_27689</name>
</gene>
<dbReference type="InterPro" id="IPR036390">
    <property type="entry name" value="WH_DNA-bd_sf"/>
</dbReference>
<dbReference type="AlphaFoldDB" id="A0A644URU7"/>
<dbReference type="GO" id="GO:0003700">
    <property type="term" value="F:DNA-binding transcription factor activity"/>
    <property type="evidence" value="ECO:0007669"/>
    <property type="project" value="InterPro"/>
</dbReference>
<reference evidence="2" key="1">
    <citation type="submission" date="2019-08" db="EMBL/GenBank/DDBJ databases">
        <authorList>
            <person name="Kucharzyk K."/>
            <person name="Murdoch R.W."/>
            <person name="Higgins S."/>
            <person name="Loffler F."/>
        </authorList>
    </citation>
    <scope>NUCLEOTIDE SEQUENCE</scope>
</reference>
<feature type="domain" description="HTH lysR-type" evidence="1">
    <location>
        <begin position="32"/>
        <end position="92"/>
    </location>
</feature>
<dbReference type="InterPro" id="IPR000847">
    <property type="entry name" value="LysR_HTH_N"/>
</dbReference>
<proteinExistence type="predicted"/>
<dbReference type="Gene3D" id="1.10.10.10">
    <property type="entry name" value="Winged helix-like DNA-binding domain superfamily/Winged helix DNA-binding domain"/>
    <property type="match status" value="1"/>
</dbReference>
<dbReference type="EMBL" id="VSSQ01000154">
    <property type="protein sequence ID" value="MPL81759.1"/>
    <property type="molecule type" value="Genomic_DNA"/>
</dbReference>
<dbReference type="SUPFAM" id="SSF46785">
    <property type="entry name" value="Winged helix' DNA-binding domain"/>
    <property type="match status" value="1"/>
</dbReference>
<dbReference type="Pfam" id="PF00126">
    <property type="entry name" value="HTH_1"/>
    <property type="match status" value="1"/>
</dbReference>
<evidence type="ECO:0000259" key="1">
    <source>
        <dbReference type="Pfam" id="PF00126"/>
    </source>
</evidence>
<organism evidence="2">
    <name type="scientific">bioreactor metagenome</name>
    <dbReference type="NCBI Taxonomy" id="1076179"/>
    <lineage>
        <taxon>unclassified sequences</taxon>
        <taxon>metagenomes</taxon>
        <taxon>ecological metagenomes</taxon>
    </lineage>
</organism>
<dbReference type="InterPro" id="IPR036388">
    <property type="entry name" value="WH-like_DNA-bd_sf"/>
</dbReference>
<dbReference type="InterPro" id="IPR051815">
    <property type="entry name" value="Molybdate_resp_trans_reg"/>
</dbReference>